<gene>
    <name evidence="4 7" type="primary">grpE</name>
    <name evidence="7" type="ORF">GLS_c09040</name>
</gene>
<comment type="similarity">
    <text evidence="1 4 5">Belongs to the GrpE family.</text>
</comment>
<sequence length="221" mass="24232">MMARPIAEGRDMTDHNASPETAHDVPEQGVETSGHETPGMNETGGETLEETTPEARIEALEAQVAELKDRWVRSEAESQNIRARAKRDIEDARQYAIQKFARDVVEAAENLQRGLASLPAKTEGEDVLITKLREGIEGTERSFINILERHGITCEDPTGKPFDANLHQAMAEQPSDQHPSGHVMQSWTPAWLLKGRLLKPAMVVVAKGGVQAAPQGVDKTV</sequence>
<name>A0A067Z3J1_GLUOY</name>
<evidence type="ECO:0000256" key="5">
    <source>
        <dbReference type="RuleBase" id="RU004478"/>
    </source>
</evidence>
<dbReference type="GO" id="GO:0000774">
    <property type="term" value="F:adenyl-nucleotide exchange factor activity"/>
    <property type="evidence" value="ECO:0007669"/>
    <property type="project" value="InterPro"/>
</dbReference>
<dbReference type="GO" id="GO:0005737">
    <property type="term" value="C:cytoplasm"/>
    <property type="evidence" value="ECO:0007669"/>
    <property type="project" value="UniProtKB-SubCell"/>
</dbReference>
<keyword evidence="2 4" id="KW-0346">Stress response</keyword>
<evidence type="ECO:0000256" key="2">
    <source>
        <dbReference type="ARBA" id="ARBA00023016"/>
    </source>
</evidence>
<feature type="region of interest" description="Disordered" evidence="6">
    <location>
        <begin position="1"/>
        <end position="53"/>
    </location>
</feature>
<dbReference type="RefSeq" id="WP_193363847.1">
    <property type="nucleotide sequence ID" value="NZ_CP004373.1"/>
</dbReference>
<dbReference type="GO" id="GO:0006457">
    <property type="term" value="P:protein folding"/>
    <property type="evidence" value="ECO:0007669"/>
    <property type="project" value="InterPro"/>
</dbReference>
<dbReference type="SUPFAM" id="SSF58014">
    <property type="entry name" value="Coiled-coil domain of nucleotide exchange factor GrpE"/>
    <property type="match status" value="1"/>
</dbReference>
<evidence type="ECO:0000256" key="3">
    <source>
        <dbReference type="ARBA" id="ARBA00023186"/>
    </source>
</evidence>
<comment type="subunit">
    <text evidence="4">Homodimer.</text>
</comment>
<organism evidence="7 8">
    <name type="scientific">Gluconobacter oxydans DSM 3504</name>
    <dbReference type="NCBI Taxonomy" id="1288313"/>
    <lineage>
        <taxon>Bacteria</taxon>
        <taxon>Pseudomonadati</taxon>
        <taxon>Pseudomonadota</taxon>
        <taxon>Alphaproteobacteria</taxon>
        <taxon>Acetobacterales</taxon>
        <taxon>Acetobacteraceae</taxon>
        <taxon>Gluconobacter</taxon>
    </lineage>
</organism>
<dbReference type="GO" id="GO:0042803">
    <property type="term" value="F:protein homodimerization activity"/>
    <property type="evidence" value="ECO:0007669"/>
    <property type="project" value="InterPro"/>
</dbReference>
<dbReference type="Proteomes" id="UP000031656">
    <property type="component" value="Chromosome"/>
</dbReference>
<dbReference type="InterPro" id="IPR009012">
    <property type="entry name" value="GrpE_head"/>
</dbReference>
<dbReference type="Pfam" id="PF01025">
    <property type="entry name" value="GrpE"/>
    <property type="match status" value="1"/>
</dbReference>
<evidence type="ECO:0000313" key="7">
    <source>
        <dbReference type="EMBL" id="AHK70814.1"/>
    </source>
</evidence>
<dbReference type="HOGENOM" id="CLU_057217_6_2_5"/>
<dbReference type="AlphaFoldDB" id="A0A067Z3J1"/>
<comment type="subcellular location">
    <subcellularLocation>
        <location evidence="4">Cytoplasm</location>
    </subcellularLocation>
</comment>
<dbReference type="Gene3D" id="3.90.20.20">
    <property type="match status" value="1"/>
</dbReference>
<evidence type="ECO:0000256" key="6">
    <source>
        <dbReference type="SAM" id="MobiDB-lite"/>
    </source>
</evidence>
<dbReference type="KEGG" id="goy:GLS_c09040"/>
<proteinExistence type="inferred from homology"/>
<comment type="function">
    <text evidence="4">Participates actively in the response to hyperosmotic and heat shock by preventing the aggregation of stress-denatured proteins, in association with DnaK and GrpE. It is the nucleotide exchange factor for DnaK and may function as a thermosensor. Unfolded proteins bind initially to DnaJ; upon interaction with the DnaJ-bound protein, DnaK hydrolyzes its bound ATP, resulting in the formation of a stable complex. GrpE releases ADP from DnaK; ATP binding to DnaK triggers the release of the substrate protein, thus completing the reaction cycle. Several rounds of ATP-dependent interactions between DnaJ, DnaK and GrpE are required for fully efficient folding.</text>
</comment>
<keyword evidence="3 4" id="KW-0143">Chaperone</keyword>
<dbReference type="PRINTS" id="PR00773">
    <property type="entry name" value="GRPEPROTEIN"/>
</dbReference>
<dbReference type="GO" id="GO:0051087">
    <property type="term" value="F:protein-folding chaperone binding"/>
    <property type="evidence" value="ECO:0007669"/>
    <property type="project" value="InterPro"/>
</dbReference>
<accession>A0A067Z3J1</accession>
<protein>
    <recommendedName>
        <fullName evidence="4">Protein GrpE</fullName>
    </recommendedName>
    <alternativeName>
        <fullName evidence="4">HSP-70 cofactor</fullName>
    </alternativeName>
</protein>
<dbReference type="InterPro" id="IPR013805">
    <property type="entry name" value="GrpE_CC"/>
</dbReference>
<dbReference type="Gene3D" id="2.30.22.10">
    <property type="entry name" value="Head domain of nucleotide exchange factor GrpE"/>
    <property type="match status" value="1"/>
</dbReference>
<dbReference type="InterPro" id="IPR000740">
    <property type="entry name" value="GrpE"/>
</dbReference>
<keyword evidence="4" id="KW-0963">Cytoplasm</keyword>
<dbReference type="SUPFAM" id="SSF51064">
    <property type="entry name" value="Head domain of nucleotide exchange factor GrpE"/>
    <property type="match status" value="1"/>
</dbReference>
<dbReference type="HAMAP" id="MF_01151">
    <property type="entry name" value="GrpE"/>
    <property type="match status" value="1"/>
</dbReference>
<evidence type="ECO:0000256" key="4">
    <source>
        <dbReference type="HAMAP-Rule" id="MF_01151"/>
    </source>
</evidence>
<dbReference type="GeneID" id="56905137"/>
<reference evidence="7 8" key="1">
    <citation type="journal article" date="2015" name="Appl. Microbiol. Biotechnol.">
        <title>The consequence of an additional NADH dehydrogenase paralog on the growth of Gluconobacter oxydans DSM3504.</title>
        <authorList>
            <person name="Kostner D."/>
            <person name="Luchterhand B."/>
            <person name="Junker A."/>
            <person name="Volland S."/>
            <person name="Daniel R."/>
            <person name="Buchs J."/>
            <person name="Liebl W."/>
            <person name="Ehrenreich A."/>
        </authorList>
    </citation>
    <scope>NUCLEOTIDE SEQUENCE [LARGE SCALE GENOMIC DNA]</scope>
    <source>
        <strain evidence="7">DSM 3504</strain>
    </source>
</reference>
<dbReference type="CDD" id="cd00446">
    <property type="entry name" value="GrpE"/>
    <property type="match status" value="1"/>
</dbReference>
<dbReference type="PANTHER" id="PTHR21237">
    <property type="entry name" value="GRPE PROTEIN"/>
    <property type="match status" value="1"/>
</dbReference>
<dbReference type="PANTHER" id="PTHR21237:SF23">
    <property type="entry name" value="GRPE PROTEIN HOMOLOG, MITOCHONDRIAL"/>
    <property type="match status" value="1"/>
</dbReference>
<dbReference type="GO" id="GO:0051082">
    <property type="term" value="F:unfolded protein binding"/>
    <property type="evidence" value="ECO:0007669"/>
    <property type="project" value="TreeGrafter"/>
</dbReference>
<dbReference type="EMBL" id="CP004373">
    <property type="protein sequence ID" value="AHK70814.1"/>
    <property type="molecule type" value="Genomic_DNA"/>
</dbReference>
<evidence type="ECO:0000256" key="1">
    <source>
        <dbReference type="ARBA" id="ARBA00009054"/>
    </source>
</evidence>
<evidence type="ECO:0000313" key="8">
    <source>
        <dbReference type="Proteomes" id="UP000031656"/>
    </source>
</evidence>